<dbReference type="EMBL" id="CARXXK010000001">
    <property type="protein sequence ID" value="CAI6348139.1"/>
    <property type="molecule type" value="Genomic_DNA"/>
</dbReference>
<name>A0AAV0VX22_9HEMI</name>
<evidence type="ECO:0000256" key="1">
    <source>
        <dbReference type="SAM" id="MobiDB-lite"/>
    </source>
</evidence>
<keyword evidence="3" id="KW-1185">Reference proteome</keyword>
<feature type="region of interest" description="Disordered" evidence="1">
    <location>
        <begin position="8"/>
        <end position="31"/>
    </location>
</feature>
<organism evidence="2 3">
    <name type="scientific">Macrosiphum euphorbiae</name>
    <name type="common">potato aphid</name>
    <dbReference type="NCBI Taxonomy" id="13131"/>
    <lineage>
        <taxon>Eukaryota</taxon>
        <taxon>Metazoa</taxon>
        <taxon>Ecdysozoa</taxon>
        <taxon>Arthropoda</taxon>
        <taxon>Hexapoda</taxon>
        <taxon>Insecta</taxon>
        <taxon>Pterygota</taxon>
        <taxon>Neoptera</taxon>
        <taxon>Paraneoptera</taxon>
        <taxon>Hemiptera</taxon>
        <taxon>Sternorrhyncha</taxon>
        <taxon>Aphidomorpha</taxon>
        <taxon>Aphidoidea</taxon>
        <taxon>Aphididae</taxon>
        <taxon>Macrosiphini</taxon>
        <taxon>Macrosiphum</taxon>
    </lineage>
</organism>
<accession>A0AAV0VX22</accession>
<sequence>MDYFSIVFNDDGGGDDNNNNSTAEQNNERGVNCSGSCCSRMRVYRSLGEKAFAQEVGICICPGRATTSIEGDLSYICSV</sequence>
<dbReference type="AlphaFoldDB" id="A0AAV0VX22"/>
<evidence type="ECO:0000313" key="3">
    <source>
        <dbReference type="Proteomes" id="UP001160148"/>
    </source>
</evidence>
<comment type="caution">
    <text evidence="2">The sequence shown here is derived from an EMBL/GenBank/DDBJ whole genome shotgun (WGS) entry which is preliminary data.</text>
</comment>
<reference evidence="2 3" key="1">
    <citation type="submission" date="2023-01" db="EMBL/GenBank/DDBJ databases">
        <authorList>
            <person name="Whitehead M."/>
        </authorList>
    </citation>
    <scope>NUCLEOTIDE SEQUENCE [LARGE SCALE GENOMIC DNA]</scope>
</reference>
<evidence type="ECO:0000313" key="2">
    <source>
        <dbReference type="EMBL" id="CAI6348139.1"/>
    </source>
</evidence>
<gene>
    <name evidence="2" type="ORF">MEUPH1_LOCUS4848</name>
</gene>
<proteinExistence type="predicted"/>
<dbReference type="Proteomes" id="UP001160148">
    <property type="component" value="Unassembled WGS sequence"/>
</dbReference>
<protein>
    <submittedName>
        <fullName evidence="2">Uncharacterized protein</fullName>
    </submittedName>
</protein>
<feature type="compositionally biased region" description="Low complexity" evidence="1">
    <location>
        <begin position="16"/>
        <end position="25"/>
    </location>
</feature>